<dbReference type="Pfam" id="PF07715">
    <property type="entry name" value="Plug"/>
    <property type="match status" value="1"/>
</dbReference>
<evidence type="ECO:0000256" key="10">
    <source>
        <dbReference type="SAM" id="Phobius"/>
    </source>
</evidence>
<keyword evidence="5 9" id="KW-0798">TonB box</keyword>
<evidence type="ECO:0000256" key="4">
    <source>
        <dbReference type="ARBA" id="ARBA00022692"/>
    </source>
</evidence>
<protein>
    <submittedName>
        <fullName evidence="13">SusC/RagA family TonB-linked outer membrane protein</fullName>
    </submittedName>
</protein>
<keyword evidence="6 8" id="KW-0472">Membrane</keyword>
<dbReference type="Proteomes" id="UP000297429">
    <property type="component" value="Unassembled WGS sequence"/>
</dbReference>
<dbReference type="Gene3D" id="2.40.170.20">
    <property type="entry name" value="TonB-dependent receptor, beta-barrel domain"/>
    <property type="match status" value="1"/>
</dbReference>
<evidence type="ECO:0000313" key="13">
    <source>
        <dbReference type="EMBL" id="TFB30246.1"/>
    </source>
</evidence>
<proteinExistence type="inferred from homology"/>
<dbReference type="SUPFAM" id="SSF49464">
    <property type="entry name" value="Carboxypeptidase regulatory domain-like"/>
    <property type="match status" value="1"/>
</dbReference>
<dbReference type="SUPFAM" id="SSF56935">
    <property type="entry name" value="Porins"/>
    <property type="match status" value="1"/>
</dbReference>
<dbReference type="InterPro" id="IPR036942">
    <property type="entry name" value="Beta-barrel_TonB_sf"/>
</dbReference>
<dbReference type="Gene3D" id="2.170.130.10">
    <property type="entry name" value="TonB-dependent receptor, plug domain"/>
    <property type="match status" value="1"/>
</dbReference>
<evidence type="ECO:0000256" key="3">
    <source>
        <dbReference type="ARBA" id="ARBA00022452"/>
    </source>
</evidence>
<keyword evidence="2 8" id="KW-0813">Transport</keyword>
<comment type="similarity">
    <text evidence="8 9">Belongs to the TonB-dependent receptor family.</text>
</comment>
<dbReference type="InterPro" id="IPR023997">
    <property type="entry name" value="TonB-dep_OMP_SusC/RagA_CS"/>
</dbReference>
<evidence type="ECO:0000256" key="2">
    <source>
        <dbReference type="ARBA" id="ARBA00022448"/>
    </source>
</evidence>
<dbReference type="PROSITE" id="PS52016">
    <property type="entry name" value="TONB_DEPENDENT_REC_3"/>
    <property type="match status" value="1"/>
</dbReference>
<keyword evidence="10" id="KW-1133">Transmembrane helix</keyword>
<evidence type="ECO:0000256" key="6">
    <source>
        <dbReference type="ARBA" id="ARBA00023136"/>
    </source>
</evidence>
<dbReference type="InterPro" id="IPR023996">
    <property type="entry name" value="TonB-dep_OMP_SusC/RagA"/>
</dbReference>
<keyword evidence="3 8" id="KW-1134">Transmembrane beta strand</keyword>
<evidence type="ECO:0000313" key="14">
    <source>
        <dbReference type="Proteomes" id="UP000297429"/>
    </source>
</evidence>
<dbReference type="InterPro" id="IPR039426">
    <property type="entry name" value="TonB-dep_rcpt-like"/>
</dbReference>
<dbReference type="EMBL" id="SOPX01000003">
    <property type="protein sequence ID" value="TFB30246.1"/>
    <property type="molecule type" value="Genomic_DNA"/>
</dbReference>
<dbReference type="InterPro" id="IPR012910">
    <property type="entry name" value="Plug_dom"/>
</dbReference>
<feature type="transmembrane region" description="Helical" evidence="10">
    <location>
        <begin position="34"/>
        <end position="54"/>
    </location>
</feature>
<evidence type="ECO:0000256" key="1">
    <source>
        <dbReference type="ARBA" id="ARBA00004571"/>
    </source>
</evidence>
<evidence type="ECO:0000256" key="8">
    <source>
        <dbReference type="PROSITE-ProRule" id="PRU01360"/>
    </source>
</evidence>
<comment type="subcellular location">
    <subcellularLocation>
        <location evidence="1 8">Cell outer membrane</location>
        <topology evidence="1 8">Multi-pass membrane protein</topology>
    </subcellularLocation>
</comment>
<dbReference type="Pfam" id="PF00593">
    <property type="entry name" value="TonB_dep_Rec_b-barrel"/>
    <property type="match status" value="1"/>
</dbReference>
<dbReference type="InterPro" id="IPR037066">
    <property type="entry name" value="Plug_dom_sf"/>
</dbReference>
<keyword evidence="14" id="KW-1185">Reference proteome</keyword>
<reference evidence="13 14" key="1">
    <citation type="submission" date="2019-03" db="EMBL/GenBank/DDBJ databases">
        <authorList>
            <person name="He R.-H."/>
        </authorList>
    </citation>
    <scope>NUCLEOTIDE SEQUENCE [LARGE SCALE GENOMIC DNA]</scope>
    <source>
        <strain evidence="13 14">DSM 19624</strain>
    </source>
</reference>
<accession>A0ABY2HRH6</accession>
<evidence type="ECO:0000256" key="7">
    <source>
        <dbReference type="ARBA" id="ARBA00023237"/>
    </source>
</evidence>
<feature type="domain" description="TonB-dependent receptor-like beta-barrel" evidence="11">
    <location>
        <begin position="600"/>
        <end position="1066"/>
    </location>
</feature>
<name>A0ABY2HRH6_9SPHI</name>
<dbReference type="RefSeq" id="WP_121285112.1">
    <property type="nucleotide sequence ID" value="NZ_RCCK01000012.1"/>
</dbReference>
<gene>
    <name evidence="13" type="ORF">E3V97_18935</name>
</gene>
<feature type="domain" description="TonB-dependent receptor plug" evidence="12">
    <location>
        <begin position="241"/>
        <end position="355"/>
    </location>
</feature>
<dbReference type="Gene3D" id="2.60.40.1120">
    <property type="entry name" value="Carboxypeptidase-like, regulatory domain"/>
    <property type="match status" value="1"/>
</dbReference>
<sequence length="1203" mass="134031">MIFSSNCRYPNGYSPAVYWSPVPHREQTTHLKKILMRLHFILLLLLFTVIVALADDVKAQSITLEAKATPMYQVFKQIEKQTGYLFWYKGKMLGKNTPITASINNLQLKPALDKIFANIPFSYEIVDETIVVTEKLLPQKSKEKQNKQGITGVVNDENGQPLVGASVTIKGTTQTTMTDSEGKFAIDNVSDNSLLVISYVGYKSVEIKAQNNKSISVTLNLISGKLDDISVVSTGYQNIPKERATGSFVQIDNTLLNRRISTNILDRLDGITSGLIFNKVAGPVGIAPTNEKLGINIRGRVTIDSKVSADPLVVLDNFPYEGDINSINPNDIESITILKDAAAASIWGARSGNGVIVITTKKGKLNEALKIDLNTNITIGESPNLKYSRNFLNSSDYIDIEKYLYSQNYYNQDLANTTTYPVISPVVALLARNTAEANQQIDALRSIDVRDEASKHLYQKSLSQQYNLSLRGGSAKSTHLLSLGYDKNRYNNIGAGFDRLTINTSNTYRPIKNLEVSAAVVYNKSNQSSAYIYNPLYPYLKLADADGNPLSVPVGFNNTYLESAQALGYMDWKLRPLQERDLFDNVAKINNLLLRTSVRYQFLPFLSAEVQYQYQNENGNTRYLQSIDSYNVRNTINIYSQRNTTTGVFTYPVPKGGILSMTDRKLEAENFRTQLNYNQNFAGKHNISAITGAELRDIETTSYNRLSYGYNDDFGTAVTNLNYTTFFPLSPAGTGSRTVPAPDGTVNGTVNRFISYYANASYTFKDRYTATLSGRKDGANIFGANTNDKITPLWSAGLGYEISKEAFYNLPLIPYLKVRATYGYNGNVYNASSYLTATYSTSSLTGAQTATITSAPNPELRWEKIRNKNLGLDFATKKNRLNGTVEIYDKLGTDLIEDALLAPSTGFNSFKGNAASVNTKGVDIILNSINLNGDFKWYTNFLFSYNKDKVISYDTKYTTSYLTSNASNIADPARQGLYIKEGNSIFGVYSYKSAGLDPSSGDPVGYLNGIESKNYTAILSNNNPDDVIYHGSSRPTHFGALRNTFSYKGFSLSANVTYKFNYYIRKKSTSLNYTETILPVYANSDYALRWQKAGDENITTVPSMVFAVNTNRNTFYQNSEVLVEKGDHIRLQDIGLSYDLNQNLLRKMPFSSLQIYSYINNVGILWRANKNGIDPDVSDYRSGNYNVFPNPITYAFGVRANFK</sequence>
<dbReference type="InterPro" id="IPR000531">
    <property type="entry name" value="Beta-barrel_TonB"/>
</dbReference>
<evidence type="ECO:0000259" key="12">
    <source>
        <dbReference type="Pfam" id="PF07715"/>
    </source>
</evidence>
<comment type="caution">
    <text evidence="13">The sequence shown here is derived from an EMBL/GenBank/DDBJ whole genome shotgun (WGS) entry which is preliminary data.</text>
</comment>
<organism evidence="13 14">
    <name type="scientific">Pedobacter alluvionis</name>
    <dbReference type="NCBI Taxonomy" id="475253"/>
    <lineage>
        <taxon>Bacteria</taxon>
        <taxon>Pseudomonadati</taxon>
        <taxon>Bacteroidota</taxon>
        <taxon>Sphingobacteriia</taxon>
        <taxon>Sphingobacteriales</taxon>
        <taxon>Sphingobacteriaceae</taxon>
        <taxon>Pedobacter</taxon>
    </lineage>
</organism>
<dbReference type="InterPro" id="IPR008969">
    <property type="entry name" value="CarboxyPept-like_regulatory"/>
</dbReference>
<evidence type="ECO:0000259" key="11">
    <source>
        <dbReference type="Pfam" id="PF00593"/>
    </source>
</evidence>
<evidence type="ECO:0000256" key="5">
    <source>
        <dbReference type="ARBA" id="ARBA00023077"/>
    </source>
</evidence>
<keyword evidence="7 8" id="KW-0998">Cell outer membrane</keyword>
<dbReference type="NCBIfam" id="TIGR04056">
    <property type="entry name" value="OMP_RagA_SusC"/>
    <property type="match status" value="1"/>
</dbReference>
<keyword evidence="4 8" id="KW-0812">Transmembrane</keyword>
<dbReference type="Pfam" id="PF13715">
    <property type="entry name" value="CarbopepD_reg_2"/>
    <property type="match status" value="1"/>
</dbReference>
<dbReference type="NCBIfam" id="TIGR04057">
    <property type="entry name" value="SusC_RagA_signa"/>
    <property type="match status" value="1"/>
</dbReference>
<evidence type="ECO:0000256" key="9">
    <source>
        <dbReference type="RuleBase" id="RU003357"/>
    </source>
</evidence>